<dbReference type="InterPro" id="IPR045527">
    <property type="entry name" value="DUF6470"/>
</dbReference>
<proteinExistence type="predicted"/>
<evidence type="ECO:0000313" key="2">
    <source>
        <dbReference type="Proteomes" id="UP000823201"/>
    </source>
</evidence>
<name>A0ABS2Q657_9BACL</name>
<organism evidence="1 2">
    <name type="scientific">Sporolactobacillus spathodeae</name>
    <dbReference type="NCBI Taxonomy" id="1465502"/>
    <lineage>
        <taxon>Bacteria</taxon>
        <taxon>Bacillati</taxon>
        <taxon>Bacillota</taxon>
        <taxon>Bacilli</taxon>
        <taxon>Bacillales</taxon>
        <taxon>Sporolactobacillaceae</taxon>
        <taxon>Sporolactobacillus</taxon>
    </lineage>
</organism>
<comment type="caution">
    <text evidence="1">The sequence shown here is derived from an EMBL/GenBank/DDBJ whole genome shotgun (WGS) entry which is preliminary data.</text>
</comment>
<sequence length="197" mass="21385">MGSMTPHLEMHQVFGQIKIATQNATQSIRQPKAEQSIEQPKAKMTITRQPAIIAIDQSAGWNNMDLKSASVRIREAAEAGSQAVLDGIARRAEEGQQLLQLGKNKGQNMFARFAADHVADAVIGTRYSTGTTPASEAVRYQVTPAELSVNWQTFQPQVSAVTHAPEINVSPGQVDVSMARYPSLDIQAVGLYVDQRG</sequence>
<gene>
    <name evidence="1" type="ORF">JOC27_000699</name>
</gene>
<evidence type="ECO:0000313" key="1">
    <source>
        <dbReference type="EMBL" id="MBM7657258.1"/>
    </source>
</evidence>
<dbReference type="RefSeq" id="WP_205005598.1">
    <property type="nucleotide sequence ID" value="NZ_CBCRXA010000016.1"/>
</dbReference>
<accession>A0ABS2Q657</accession>
<dbReference type="EMBL" id="JAFBEV010000004">
    <property type="protein sequence ID" value="MBM7657258.1"/>
    <property type="molecule type" value="Genomic_DNA"/>
</dbReference>
<dbReference type="Proteomes" id="UP000823201">
    <property type="component" value="Unassembled WGS sequence"/>
</dbReference>
<dbReference type="Pfam" id="PF20074">
    <property type="entry name" value="DUF6470"/>
    <property type="match status" value="1"/>
</dbReference>
<protein>
    <submittedName>
        <fullName evidence="1">Uncharacterized protein</fullName>
    </submittedName>
</protein>
<reference evidence="1 2" key="1">
    <citation type="submission" date="2021-01" db="EMBL/GenBank/DDBJ databases">
        <title>Genomic Encyclopedia of Type Strains, Phase IV (KMG-IV): sequencing the most valuable type-strain genomes for metagenomic binning, comparative biology and taxonomic classification.</title>
        <authorList>
            <person name="Goeker M."/>
        </authorList>
    </citation>
    <scope>NUCLEOTIDE SEQUENCE [LARGE SCALE GENOMIC DNA]</scope>
    <source>
        <strain evidence="1 2">DSM 100968</strain>
    </source>
</reference>
<keyword evidence="2" id="KW-1185">Reference proteome</keyword>